<organism evidence="2 3">
    <name type="scientific">Ginsengibacter hankyongi</name>
    <dbReference type="NCBI Taxonomy" id="2607284"/>
    <lineage>
        <taxon>Bacteria</taxon>
        <taxon>Pseudomonadati</taxon>
        <taxon>Bacteroidota</taxon>
        <taxon>Chitinophagia</taxon>
        <taxon>Chitinophagales</taxon>
        <taxon>Chitinophagaceae</taxon>
        <taxon>Ginsengibacter</taxon>
    </lineage>
</organism>
<evidence type="ECO:0000259" key="1">
    <source>
        <dbReference type="Pfam" id="PF17116"/>
    </source>
</evidence>
<evidence type="ECO:0000313" key="3">
    <source>
        <dbReference type="Proteomes" id="UP000326903"/>
    </source>
</evidence>
<sequence>MKSIKIASFLLINFIFLFFTAHTIALAPDSIYVNNIRTVRLYNYGDQLSMPVIKLNSGDQLELHFDDLDADVKYYYYTYQLCNNDWTPVDINQFDYIKGFTQLRISAYRFSSIALTRYTHYQAVIPDRSGYPTRSGNYILKVYLNGDTSQIAFTKRLMVVDNRASILARVIQPFTPDLFQTHQRIQFTVDIKGIDAFNAGQQVKVVILKNFRWDDALKNFPPTFIRGTTLEYNSENIGIFPGGKEWRWLDITDFHLQSERVQNADYNKGSTEIYLKPDGPLNGQRYIYYRDYNGMFVSSSVRGYNPLWETDYATVHFYFVPTSGVAYPDKNIYLFGQLTNYNFADSLKMVFNPDKNVYETHLLLKQGYYDYTYEAVDKNNPGIRNELDGNYYETENLYTILVYYKSFTDRSDQLIGFATFDSRTDKPGLSF</sequence>
<evidence type="ECO:0000313" key="2">
    <source>
        <dbReference type="EMBL" id="KAA9041286.1"/>
    </source>
</evidence>
<accession>A0A5J5IJW6</accession>
<dbReference type="Pfam" id="PF17116">
    <property type="entry name" value="T9SS_plug_1st"/>
    <property type="match status" value="1"/>
</dbReference>
<keyword evidence="3" id="KW-1185">Reference proteome</keyword>
<gene>
    <name evidence="2" type="ORF">FW778_04420</name>
</gene>
<reference evidence="2 3" key="1">
    <citation type="submission" date="2019-09" db="EMBL/GenBank/DDBJ databases">
        <title>Draft genome sequence of Ginsengibacter sp. BR5-29.</title>
        <authorList>
            <person name="Im W.-T."/>
        </authorList>
    </citation>
    <scope>NUCLEOTIDE SEQUENCE [LARGE SCALE GENOMIC DNA]</scope>
    <source>
        <strain evidence="2 3">BR5-29</strain>
    </source>
</reference>
<proteinExistence type="predicted"/>
<dbReference type="Proteomes" id="UP000326903">
    <property type="component" value="Unassembled WGS sequence"/>
</dbReference>
<feature type="domain" description="Type 9 secretion system plug protein N-terminal" evidence="1">
    <location>
        <begin position="36"/>
        <end position="160"/>
    </location>
</feature>
<dbReference type="InterPro" id="IPR031345">
    <property type="entry name" value="T9SS_Plug_N"/>
</dbReference>
<protein>
    <submittedName>
        <fullName evidence="2">DUF5103 domain-containing protein</fullName>
    </submittedName>
</protein>
<dbReference type="EMBL" id="VYQF01000001">
    <property type="protein sequence ID" value="KAA9041286.1"/>
    <property type="molecule type" value="Genomic_DNA"/>
</dbReference>
<dbReference type="AlphaFoldDB" id="A0A5J5IJW6"/>
<dbReference type="RefSeq" id="WP_150413375.1">
    <property type="nucleotide sequence ID" value="NZ_VYQF01000001.1"/>
</dbReference>
<comment type="caution">
    <text evidence="2">The sequence shown here is derived from an EMBL/GenBank/DDBJ whole genome shotgun (WGS) entry which is preliminary data.</text>
</comment>
<name>A0A5J5IJW6_9BACT</name>